<keyword evidence="2 9" id="KW-0812">Transmembrane</keyword>
<organism evidence="11 12">
    <name type="scientific">Linnemannia gamsii</name>
    <dbReference type="NCBI Taxonomy" id="64522"/>
    <lineage>
        <taxon>Eukaryota</taxon>
        <taxon>Fungi</taxon>
        <taxon>Fungi incertae sedis</taxon>
        <taxon>Mucoromycota</taxon>
        <taxon>Mortierellomycotina</taxon>
        <taxon>Mortierellomycetes</taxon>
        <taxon>Mortierellales</taxon>
        <taxon>Mortierellaceae</taxon>
        <taxon>Linnemannia</taxon>
    </lineage>
</organism>
<evidence type="ECO:0000256" key="3">
    <source>
        <dbReference type="ARBA" id="ARBA00022723"/>
    </source>
</evidence>
<feature type="compositionally biased region" description="Low complexity" evidence="8">
    <location>
        <begin position="76"/>
        <end position="102"/>
    </location>
</feature>
<feature type="region of interest" description="Disordered" evidence="8">
    <location>
        <begin position="76"/>
        <end position="106"/>
    </location>
</feature>
<keyword evidence="6 9" id="KW-1133">Transmembrane helix</keyword>
<dbReference type="EMBL" id="JAAAIN010000174">
    <property type="protein sequence ID" value="KAG0318857.1"/>
    <property type="molecule type" value="Genomic_DNA"/>
</dbReference>
<keyword evidence="7 9" id="KW-0472">Membrane</keyword>
<dbReference type="InterPro" id="IPR013083">
    <property type="entry name" value="Znf_RING/FYVE/PHD"/>
</dbReference>
<dbReference type="InterPro" id="IPR011016">
    <property type="entry name" value="Znf_RING-CH"/>
</dbReference>
<dbReference type="Pfam" id="PF12906">
    <property type="entry name" value="RINGv"/>
    <property type="match status" value="1"/>
</dbReference>
<dbReference type="Proteomes" id="UP000823405">
    <property type="component" value="Unassembled WGS sequence"/>
</dbReference>
<evidence type="ECO:0000256" key="9">
    <source>
        <dbReference type="SAM" id="Phobius"/>
    </source>
</evidence>
<feature type="region of interest" description="Disordered" evidence="8">
    <location>
        <begin position="1"/>
        <end position="59"/>
    </location>
</feature>
<comment type="subcellular location">
    <subcellularLocation>
        <location evidence="1">Membrane</location>
        <topology evidence="1">Multi-pass membrane protein</topology>
    </subcellularLocation>
</comment>
<sequence length="443" mass="48599">MEPHPNSSSVQATVSRASIQSLRQQSTSNSTSPSGNSSSSASTGTSSSSGNRSGSMAPSGTAISVFLQELTSTANAIQQQQQQQQQQEQQATQASSSATSSNHSHHNQEQNRCYICFGTDEDSVGRWVKPCQCTLISHEDCLLDWIDKNRQQFAKKQVRCSVCNTVYRLAEPNSLLLNIYSTFDSLVHAGIPYLTFLGLTCSVLITSTTYGAYAVLTVCGTVEGEKLLGSPNPWGWRVWTGLPLIPVILIFSRTKVIDSFMPLIPLLIVGNEQLQVTFPPSPALTLSVMPWVRMAYNSLWAEMVSRLETRWRQQQIAGSGVARLGMNASIETSDADSSTTNAAAVAAAVAADEELSFFDRKDLGRTIVGALLMPAISSICGSFLGHFSFVRTRIPDNFHRNILGGCLFVVMKDLAGLFGTYQELKRKRVRRIREYAEFKDERQ</sequence>
<dbReference type="GO" id="GO:0016020">
    <property type="term" value="C:membrane"/>
    <property type="evidence" value="ECO:0007669"/>
    <property type="project" value="UniProtKB-SubCell"/>
</dbReference>
<keyword evidence="5" id="KW-0862">Zinc</keyword>
<feature type="transmembrane region" description="Helical" evidence="9">
    <location>
        <begin position="193"/>
        <end position="214"/>
    </location>
</feature>
<feature type="compositionally biased region" description="Low complexity" evidence="8">
    <location>
        <begin position="26"/>
        <end position="55"/>
    </location>
</feature>
<dbReference type="Gene3D" id="3.30.40.10">
    <property type="entry name" value="Zinc/RING finger domain, C3HC4 (zinc finger)"/>
    <property type="match status" value="1"/>
</dbReference>
<dbReference type="PROSITE" id="PS51292">
    <property type="entry name" value="ZF_RING_CH"/>
    <property type="match status" value="1"/>
</dbReference>
<feature type="transmembrane region" description="Helical" evidence="9">
    <location>
        <begin position="402"/>
        <end position="421"/>
    </location>
</feature>
<protein>
    <recommendedName>
        <fullName evidence="10">RING-CH-type domain-containing protein</fullName>
    </recommendedName>
</protein>
<keyword evidence="3" id="KW-0479">Metal-binding</keyword>
<feature type="compositionally biased region" description="Polar residues" evidence="8">
    <location>
        <begin position="1"/>
        <end position="25"/>
    </location>
</feature>
<gene>
    <name evidence="11" type="ORF">BGZ97_003180</name>
</gene>
<accession>A0A9P6RJW1</accession>
<reference evidence="11" key="1">
    <citation type="journal article" date="2020" name="Fungal Divers.">
        <title>Resolving the Mortierellaceae phylogeny through synthesis of multi-gene phylogenetics and phylogenomics.</title>
        <authorList>
            <person name="Vandepol N."/>
            <person name="Liber J."/>
            <person name="Desiro A."/>
            <person name="Na H."/>
            <person name="Kennedy M."/>
            <person name="Barry K."/>
            <person name="Grigoriev I.V."/>
            <person name="Miller A.N."/>
            <person name="O'Donnell K."/>
            <person name="Stajich J.E."/>
            <person name="Bonito G."/>
        </authorList>
    </citation>
    <scope>NUCLEOTIDE SEQUENCE</scope>
    <source>
        <strain evidence="11">NVP60</strain>
    </source>
</reference>
<dbReference type="AlphaFoldDB" id="A0A9P6RJW1"/>
<evidence type="ECO:0000256" key="6">
    <source>
        <dbReference type="ARBA" id="ARBA00022989"/>
    </source>
</evidence>
<evidence type="ECO:0000313" key="11">
    <source>
        <dbReference type="EMBL" id="KAG0318857.1"/>
    </source>
</evidence>
<evidence type="ECO:0000256" key="4">
    <source>
        <dbReference type="ARBA" id="ARBA00022771"/>
    </source>
</evidence>
<dbReference type="SUPFAM" id="SSF57850">
    <property type="entry name" value="RING/U-box"/>
    <property type="match status" value="1"/>
</dbReference>
<keyword evidence="4" id="KW-0863">Zinc-finger</keyword>
<feature type="domain" description="RING-CH-type" evidence="10">
    <location>
        <begin position="105"/>
        <end position="170"/>
    </location>
</feature>
<proteinExistence type="predicted"/>
<dbReference type="PANTHER" id="PTHR46283">
    <property type="entry name" value="E3 UBIQUITIN-PROTEIN LIGASE MARCH5"/>
    <property type="match status" value="1"/>
</dbReference>
<name>A0A9P6RJW1_9FUNG</name>
<keyword evidence="12" id="KW-1185">Reference proteome</keyword>
<evidence type="ECO:0000256" key="8">
    <source>
        <dbReference type="SAM" id="MobiDB-lite"/>
    </source>
</evidence>
<evidence type="ECO:0000256" key="2">
    <source>
        <dbReference type="ARBA" id="ARBA00022692"/>
    </source>
</evidence>
<dbReference type="GO" id="GO:0008270">
    <property type="term" value="F:zinc ion binding"/>
    <property type="evidence" value="ECO:0007669"/>
    <property type="project" value="UniProtKB-KW"/>
</dbReference>
<evidence type="ECO:0000256" key="7">
    <source>
        <dbReference type="ARBA" id="ARBA00023136"/>
    </source>
</evidence>
<evidence type="ECO:0000256" key="1">
    <source>
        <dbReference type="ARBA" id="ARBA00004141"/>
    </source>
</evidence>
<feature type="transmembrane region" description="Helical" evidence="9">
    <location>
        <begin position="367"/>
        <end position="390"/>
    </location>
</feature>
<comment type="caution">
    <text evidence="11">The sequence shown here is derived from an EMBL/GenBank/DDBJ whole genome shotgun (WGS) entry which is preliminary data.</text>
</comment>
<dbReference type="OrthoDB" id="5817083at2759"/>
<feature type="transmembrane region" description="Helical" evidence="9">
    <location>
        <begin position="234"/>
        <end position="251"/>
    </location>
</feature>
<evidence type="ECO:0000256" key="5">
    <source>
        <dbReference type="ARBA" id="ARBA00022833"/>
    </source>
</evidence>
<evidence type="ECO:0000313" key="12">
    <source>
        <dbReference type="Proteomes" id="UP000823405"/>
    </source>
</evidence>
<evidence type="ECO:0000259" key="10">
    <source>
        <dbReference type="PROSITE" id="PS51292"/>
    </source>
</evidence>
<dbReference type="SMART" id="SM00744">
    <property type="entry name" value="RINGv"/>
    <property type="match status" value="1"/>
</dbReference>